<dbReference type="AlphaFoldDB" id="A0A9K3D8R9"/>
<feature type="transmembrane region" description="Helical" evidence="1">
    <location>
        <begin position="38"/>
        <end position="60"/>
    </location>
</feature>
<sequence>NIVASSTVVSVIILVCCILDVLLLGWEHMIAASKWDWGWLKVLLAECILIAPTSATGSRYRPMNHGRYSKPYYLFWLLVGTGSVKFLVECVVRFYVLWWSLSKQYLYHEAPRSTHMFYGPYLVAAIGSGILCIGWLGWAILAGIMHVFPWGEDNSAATHIREKRTQFFNEHGVAGDQDVQIAGNVMDDHRGDRVDGGLDLERGGCLCIPLCTHVTLPETGINAISANSEE</sequence>
<feature type="transmembrane region" description="Helical" evidence="1">
    <location>
        <begin position="72"/>
        <end position="98"/>
    </location>
</feature>
<dbReference type="Proteomes" id="UP000265618">
    <property type="component" value="Unassembled WGS sequence"/>
</dbReference>
<protein>
    <submittedName>
        <fullName evidence="2">Uncharacterized protein</fullName>
    </submittedName>
</protein>
<feature type="non-terminal residue" evidence="2">
    <location>
        <position position="1"/>
    </location>
</feature>
<keyword evidence="1" id="KW-0812">Transmembrane</keyword>
<feature type="non-terminal residue" evidence="2">
    <location>
        <position position="230"/>
    </location>
</feature>
<keyword evidence="3" id="KW-1185">Reference proteome</keyword>
<evidence type="ECO:0000313" key="3">
    <source>
        <dbReference type="Proteomes" id="UP000265618"/>
    </source>
</evidence>
<keyword evidence="1" id="KW-0472">Membrane</keyword>
<comment type="caution">
    <text evidence="2">The sequence shown here is derived from an EMBL/GenBank/DDBJ whole genome shotgun (WGS) entry which is preliminary data.</text>
</comment>
<dbReference type="EMBL" id="BDIP01006021">
    <property type="protein sequence ID" value="GIQ90307.1"/>
    <property type="molecule type" value="Genomic_DNA"/>
</dbReference>
<proteinExistence type="predicted"/>
<name>A0A9K3D8R9_9EUKA</name>
<organism evidence="2 3">
    <name type="scientific">Kipferlia bialata</name>
    <dbReference type="NCBI Taxonomy" id="797122"/>
    <lineage>
        <taxon>Eukaryota</taxon>
        <taxon>Metamonada</taxon>
        <taxon>Carpediemonas-like organisms</taxon>
        <taxon>Kipferlia</taxon>
    </lineage>
</organism>
<evidence type="ECO:0000256" key="1">
    <source>
        <dbReference type="SAM" id="Phobius"/>
    </source>
</evidence>
<feature type="transmembrane region" description="Helical" evidence="1">
    <location>
        <begin position="118"/>
        <end position="141"/>
    </location>
</feature>
<reference evidence="2 3" key="1">
    <citation type="journal article" date="2018" name="PLoS ONE">
        <title>The draft genome of Kipferlia bialata reveals reductive genome evolution in fornicate parasites.</title>
        <authorList>
            <person name="Tanifuji G."/>
            <person name="Takabayashi S."/>
            <person name="Kume K."/>
            <person name="Takagi M."/>
            <person name="Nakayama T."/>
            <person name="Kamikawa R."/>
            <person name="Inagaki Y."/>
            <person name="Hashimoto T."/>
        </authorList>
    </citation>
    <scope>NUCLEOTIDE SEQUENCE [LARGE SCALE GENOMIC DNA]</scope>
    <source>
        <strain evidence="2">NY0173</strain>
    </source>
</reference>
<evidence type="ECO:0000313" key="2">
    <source>
        <dbReference type="EMBL" id="GIQ90307.1"/>
    </source>
</evidence>
<keyword evidence="1" id="KW-1133">Transmembrane helix</keyword>
<accession>A0A9K3D8R9</accession>
<gene>
    <name evidence="2" type="ORF">KIPB_013049</name>
</gene>
<feature type="transmembrane region" description="Helical" evidence="1">
    <location>
        <begin position="7"/>
        <end position="26"/>
    </location>
</feature>